<keyword evidence="2" id="KW-0472">Membrane</keyword>
<feature type="region of interest" description="Disordered" evidence="1">
    <location>
        <begin position="156"/>
        <end position="177"/>
    </location>
</feature>
<evidence type="ECO:0000256" key="1">
    <source>
        <dbReference type="SAM" id="MobiDB-lite"/>
    </source>
</evidence>
<dbReference type="AlphaFoldDB" id="A0A7T0BTQ2"/>
<feature type="transmembrane region" description="Helical" evidence="2">
    <location>
        <begin position="44"/>
        <end position="62"/>
    </location>
</feature>
<gene>
    <name evidence="4" type="ORF">G3M70_02045</name>
</gene>
<evidence type="ECO:0000256" key="2">
    <source>
        <dbReference type="SAM" id="Phobius"/>
    </source>
</evidence>
<protein>
    <recommendedName>
        <fullName evidence="3">DUF2231 domain-containing protein</fullName>
    </recommendedName>
</protein>
<dbReference type="EMBL" id="CP048685">
    <property type="protein sequence ID" value="QPJ60733.1"/>
    <property type="molecule type" value="Genomic_DNA"/>
</dbReference>
<feature type="transmembrane region" description="Helical" evidence="2">
    <location>
        <begin position="88"/>
        <end position="105"/>
    </location>
</feature>
<keyword evidence="2" id="KW-0812">Transmembrane</keyword>
<dbReference type="Proteomes" id="UP000594688">
    <property type="component" value="Chromosome"/>
</dbReference>
<proteinExistence type="predicted"/>
<dbReference type="Pfam" id="PF09990">
    <property type="entry name" value="DUF2231"/>
    <property type="match status" value="1"/>
</dbReference>
<keyword evidence="2" id="KW-1133">Transmembrane helix</keyword>
<reference evidence="4 5" key="1">
    <citation type="submission" date="2020-02" db="EMBL/GenBank/DDBJ databases">
        <title>Genomic and physiological characterization of two novel Nitrospinaceae genera.</title>
        <authorList>
            <person name="Mueller A.J."/>
            <person name="Jung M.-Y."/>
            <person name="Strachan C.R."/>
            <person name="Herbold C.W."/>
            <person name="Kirkegaard R.H."/>
            <person name="Daims H."/>
        </authorList>
    </citation>
    <scope>NUCLEOTIDE SEQUENCE [LARGE SCALE GENOMIC DNA]</scope>
    <source>
        <strain evidence="4">EB</strain>
    </source>
</reference>
<evidence type="ECO:0000313" key="4">
    <source>
        <dbReference type="EMBL" id="QPJ60733.1"/>
    </source>
</evidence>
<organism evidence="4 5">
    <name type="scientific">Candidatus Nitronauta litoralis</name>
    <dbReference type="NCBI Taxonomy" id="2705533"/>
    <lineage>
        <taxon>Bacteria</taxon>
        <taxon>Pseudomonadati</taxon>
        <taxon>Nitrospinota/Tectimicrobiota group</taxon>
        <taxon>Nitrospinota</taxon>
        <taxon>Nitrospinia</taxon>
        <taxon>Nitrospinales</taxon>
        <taxon>Nitrospinaceae</taxon>
        <taxon>Candidatus Nitronauta</taxon>
    </lineage>
</organism>
<name>A0A7T0BTQ2_9BACT</name>
<evidence type="ECO:0000259" key="3">
    <source>
        <dbReference type="Pfam" id="PF09990"/>
    </source>
</evidence>
<feature type="transmembrane region" description="Helical" evidence="2">
    <location>
        <begin position="112"/>
        <end position="131"/>
    </location>
</feature>
<accession>A0A7T0BTQ2</accession>
<evidence type="ECO:0000313" key="5">
    <source>
        <dbReference type="Proteomes" id="UP000594688"/>
    </source>
</evidence>
<sequence length="177" mass="19381">MFDLPFHPITVHFAIAVGFAVPVFGFGLWYAIKKNWVEDKGWRVVVGMAFLYTLLAIVTVQLGEVDEEKVEKIVAEDVIEHHEEAGEAIPWIAGILFVGALAGCRGKKARKFQLIFSIVATLALIPLGNAGHTGGELVYEYGAANAHLSPERWAELKSGVKPAGEHGDHDHDHDDDD</sequence>
<feature type="compositionally biased region" description="Basic and acidic residues" evidence="1">
    <location>
        <begin position="163"/>
        <end position="177"/>
    </location>
</feature>
<feature type="transmembrane region" description="Helical" evidence="2">
    <location>
        <begin position="12"/>
        <end position="32"/>
    </location>
</feature>
<dbReference type="KEGG" id="nli:G3M70_02045"/>
<dbReference type="InterPro" id="IPR019251">
    <property type="entry name" value="DUF2231_TM"/>
</dbReference>
<feature type="domain" description="DUF2231" evidence="3">
    <location>
        <begin position="4"/>
        <end position="145"/>
    </location>
</feature>